<dbReference type="PANTHER" id="PTHR45138:SF9">
    <property type="entry name" value="DIGUANYLATE CYCLASE DGCM-RELATED"/>
    <property type="match status" value="1"/>
</dbReference>
<reference evidence="10 11" key="1">
    <citation type="submission" date="2019-06" db="EMBL/GenBank/DDBJ databases">
        <title>YIM 131921 draft genome.</title>
        <authorList>
            <person name="Jiang L."/>
        </authorList>
    </citation>
    <scope>NUCLEOTIDE SEQUENCE [LARGE SCALE GENOMIC DNA]</scope>
    <source>
        <strain evidence="10 11">YIM 131921</strain>
    </source>
</reference>
<gene>
    <name evidence="10" type="ORF">FHG66_14545</name>
</gene>
<evidence type="ECO:0000256" key="3">
    <source>
        <dbReference type="ARBA" id="ARBA00022475"/>
    </source>
</evidence>
<dbReference type="NCBIfam" id="TIGR00254">
    <property type="entry name" value="GGDEF"/>
    <property type="match status" value="1"/>
</dbReference>
<dbReference type="GO" id="GO:0005886">
    <property type="term" value="C:plasma membrane"/>
    <property type="evidence" value="ECO:0007669"/>
    <property type="project" value="UniProtKB-SubCell"/>
</dbReference>
<accession>A0A5C4MWP2</accession>
<feature type="transmembrane region" description="Helical" evidence="8">
    <location>
        <begin position="73"/>
        <end position="95"/>
    </location>
</feature>
<dbReference type="InterPro" id="IPR029787">
    <property type="entry name" value="Nucleotide_cyclase"/>
</dbReference>
<feature type="transmembrane region" description="Helical" evidence="8">
    <location>
        <begin position="40"/>
        <end position="61"/>
    </location>
</feature>
<evidence type="ECO:0000313" key="11">
    <source>
        <dbReference type="Proteomes" id="UP000305887"/>
    </source>
</evidence>
<dbReference type="GO" id="GO:0071555">
    <property type="term" value="P:cell wall organization"/>
    <property type="evidence" value="ECO:0007669"/>
    <property type="project" value="InterPro"/>
</dbReference>
<dbReference type="EMBL" id="VDFU01000018">
    <property type="protein sequence ID" value="TNC48335.1"/>
    <property type="molecule type" value="Genomic_DNA"/>
</dbReference>
<evidence type="ECO:0000256" key="8">
    <source>
        <dbReference type="SAM" id="Phobius"/>
    </source>
</evidence>
<protein>
    <recommendedName>
        <fullName evidence="2">diguanylate cyclase</fullName>
        <ecNumber evidence="2">2.7.7.65</ecNumber>
    </recommendedName>
</protein>
<sequence>MTSAAGAIQDFLGTIAIIALVAVAYGVIRKACRRPWLAQVIVGAVFGAVSIQAMFDPVVIADGVFMDMRNVPVVLAGAFLGPGGMLVTTAMAAGMRGWMGGAGAFAGMMGILLAGLAGLAWGMRNATSGRRDARDLLRLAALATLHWIGIALLPPDLAWTFLHTTLPVFLPLETLGILVVSALLERERRLEIERRHLAEAADRDALTGLLNRRGFHRAVAGSLHGRGGALLLLDLDHFKQVNDTHGHPAGDAVLRNLGARLTGIVPSKGILARLGGEELAIFLPGGSPKAMRHLARHLGEVIRADPFALPLGGSVAVTVSIGGAWGGRRADLDALLMRADSALYAAKHAGRDCCRFAPEGVASVPDALEAESACDGCSGRDTCACGDGLVEWRTAAA</sequence>
<keyword evidence="6 8" id="KW-0472">Membrane</keyword>
<evidence type="ECO:0000256" key="1">
    <source>
        <dbReference type="ARBA" id="ARBA00004651"/>
    </source>
</evidence>
<dbReference type="GO" id="GO:0043709">
    <property type="term" value="P:cell adhesion involved in single-species biofilm formation"/>
    <property type="evidence" value="ECO:0007669"/>
    <property type="project" value="TreeGrafter"/>
</dbReference>
<dbReference type="SUPFAM" id="SSF55073">
    <property type="entry name" value="Nucleotide cyclase"/>
    <property type="match status" value="1"/>
</dbReference>
<feature type="transmembrane region" description="Helical" evidence="8">
    <location>
        <begin position="101"/>
        <end position="123"/>
    </location>
</feature>
<comment type="catalytic activity">
    <reaction evidence="7">
        <text>2 GTP = 3',3'-c-di-GMP + 2 diphosphate</text>
        <dbReference type="Rhea" id="RHEA:24898"/>
        <dbReference type="ChEBI" id="CHEBI:33019"/>
        <dbReference type="ChEBI" id="CHEBI:37565"/>
        <dbReference type="ChEBI" id="CHEBI:58805"/>
        <dbReference type="EC" id="2.7.7.65"/>
    </reaction>
</comment>
<dbReference type="Gene3D" id="3.30.70.270">
    <property type="match status" value="1"/>
</dbReference>
<dbReference type="AlphaFoldDB" id="A0A5C4MWP2"/>
<keyword evidence="4 8" id="KW-0812">Transmembrane</keyword>
<dbReference type="EC" id="2.7.7.65" evidence="2"/>
<name>A0A5C4MWP2_9RHOB</name>
<feature type="transmembrane region" description="Helical" evidence="8">
    <location>
        <begin position="135"/>
        <end position="153"/>
    </location>
</feature>
<evidence type="ECO:0000259" key="9">
    <source>
        <dbReference type="PROSITE" id="PS50887"/>
    </source>
</evidence>
<evidence type="ECO:0000256" key="5">
    <source>
        <dbReference type="ARBA" id="ARBA00022989"/>
    </source>
</evidence>
<proteinExistence type="predicted"/>
<dbReference type="InterPro" id="IPR043128">
    <property type="entry name" value="Rev_trsase/Diguanyl_cyclase"/>
</dbReference>
<evidence type="ECO:0000256" key="2">
    <source>
        <dbReference type="ARBA" id="ARBA00012528"/>
    </source>
</evidence>
<keyword evidence="11" id="KW-1185">Reference proteome</keyword>
<dbReference type="OrthoDB" id="9812260at2"/>
<dbReference type="PROSITE" id="PS50887">
    <property type="entry name" value="GGDEF"/>
    <property type="match status" value="1"/>
</dbReference>
<dbReference type="Pfam" id="PF00990">
    <property type="entry name" value="GGDEF"/>
    <property type="match status" value="1"/>
</dbReference>
<dbReference type="Pfam" id="PF07694">
    <property type="entry name" value="5TM-5TMR_LYT"/>
    <property type="match status" value="1"/>
</dbReference>
<keyword evidence="5 8" id="KW-1133">Transmembrane helix</keyword>
<keyword evidence="3" id="KW-1003">Cell membrane</keyword>
<dbReference type="GO" id="GO:0052621">
    <property type="term" value="F:diguanylate cyclase activity"/>
    <property type="evidence" value="ECO:0007669"/>
    <property type="project" value="UniProtKB-EC"/>
</dbReference>
<evidence type="ECO:0000313" key="10">
    <source>
        <dbReference type="EMBL" id="TNC48335.1"/>
    </source>
</evidence>
<comment type="caution">
    <text evidence="10">The sequence shown here is derived from an EMBL/GenBank/DDBJ whole genome shotgun (WGS) entry which is preliminary data.</text>
</comment>
<evidence type="ECO:0000256" key="7">
    <source>
        <dbReference type="ARBA" id="ARBA00034247"/>
    </source>
</evidence>
<feature type="transmembrane region" description="Helical" evidence="8">
    <location>
        <begin position="165"/>
        <end position="184"/>
    </location>
</feature>
<dbReference type="InterPro" id="IPR050469">
    <property type="entry name" value="Diguanylate_Cyclase"/>
</dbReference>
<comment type="subcellular location">
    <subcellularLocation>
        <location evidence="1">Cell membrane</location>
        <topology evidence="1">Multi-pass membrane protein</topology>
    </subcellularLocation>
</comment>
<feature type="domain" description="GGDEF" evidence="9">
    <location>
        <begin position="226"/>
        <end position="359"/>
    </location>
</feature>
<dbReference type="RefSeq" id="WP_139077789.1">
    <property type="nucleotide sequence ID" value="NZ_VDFU01000018.1"/>
</dbReference>
<evidence type="ECO:0000256" key="4">
    <source>
        <dbReference type="ARBA" id="ARBA00022692"/>
    </source>
</evidence>
<evidence type="ECO:0000256" key="6">
    <source>
        <dbReference type="ARBA" id="ARBA00023136"/>
    </source>
</evidence>
<dbReference type="GO" id="GO:1902201">
    <property type="term" value="P:negative regulation of bacterial-type flagellum-dependent cell motility"/>
    <property type="evidence" value="ECO:0007669"/>
    <property type="project" value="TreeGrafter"/>
</dbReference>
<dbReference type="InterPro" id="IPR000160">
    <property type="entry name" value="GGDEF_dom"/>
</dbReference>
<dbReference type="CDD" id="cd01949">
    <property type="entry name" value="GGDEF"/>
    <property type="match status" value="1"/>
</dbReference>
<organism evidence="10 11">
    <name type="scientific">Rubellimicrobium rubrum</name>
    <dbReference type="NCBI Taxonomy" id="2585369"/>
    <lineage>
        <taxon>Bacteria</taxon>
        <taxon>Pseudomonadati</taxon>
        <taxon>Pseudomonadota</taxon>
        <taxon>Alphaproteobacteria</taxon>
        <taxon>Rhodobacterales</taxon>
        <taxon>Roseobacteraceae</taxon>
        <taxon>Rubellimicrobium</taxon>
    </lineage>
</organism>
<dbReference type="Proteomes" id="UP000305887">
    <property type="component" value="Unassembled WGS sequence"/>
</dbReference>
<dbReference type="PANTHER" id="PTHR45138">
    <property type="entry name" value="REGULATORY COMPONENTS OF SENSORY TRANSDUCTION SYSTEM"/>
    <property type="match status" value="1"/>
</dbReference>
<feature type="transmembrane region" description="Helical" evidence="8">
    <location>
        <begin position="7"/>
        <end position="28"/>
    </location>
</feature>
<dbReference type="InterPro" id="IPR011620">
    <property type="entry name" value="Sig_transdc_His_kinase_LytS_TM"/>
</dbReference>
<dbReference type="GO" id="GO:0000155">
    <property type="term" value="F:phosphorelay sensor kinase activity"/>
    <property type="evidence" value="ECO:0007669"/>
    <property type="project" value="InterPro"/>
</dbReference>
<dbReference type="SMART" id="SM00267">
    <property type="entry name" value="GGDEF"/>
    <property type="match status" value="1"/>
</dbReference>